<comment type="caution">
    <text evidence="1">The sequence shown here is derived from an EMBL/GenBank/DDBJ whole genome shotgun (WGS) entry which is preliminary data.</text>
</comment>
<accession>A0AAV4T4U5</accession>
<keyword evidence="2" id="KW-1185">Reference proteome</keyword>
<reference evidence="1 2" key="1">
    <citation type="submission" date="2021-06" db="EMBL/GenBank/DDBJ databases">
        <title>Caerostris darwini draft genome.</title>
        <authorList>
            <person name="Kono N."/>
            <person name="Arakawa K."/>
        </authorList>
    </citation>
    <scope>NUCLEOTIDE SEQUENCE [LARGE SCALE GENOMIC DNA]</scope>
</reference>
<organism evidence="1 2">
    <name type="scientific">Caerostris darwini</name>
    <dbReference type="NCBI Taxonomy" id="1538125"/>
    <lineage>
        <taxon>Eukaryota</taxon>
        <taxon>Metazoa</taxon>
        <taxon>Ecdysozoa</taxon>
        <taxon>Arthropoda</taxon>
        <taxon>Chelicerata</taxon>
        <taxon>Arachnida</taxon>
        <taxon>Araneae</taxon>
        <taxon>Araneomorphae</taxon>
        <taxon>Entelegynae</taxon>
        <taxon>Araneoidea</taxon>
        <taxon>Araneidae</taxon>
        <taxon>Caerostris</taxon>
    </lineage>
</organism>
<dbReference type="Proteomes" id="UP001054837">
    <property type="component" value="Unassembled WGS sequence"/>
</dbReference>
<protein>
    <submittedName>
        <fullName evidence="1">Uncharacterized protein</fullName>
    </submittedName>
</protein>
<evidence type="ECO:0000313" key="2">
    <source>
        <dbReference type="Proteomes" id="UP001054837"/>
    </source>
</evidence>
<name>A0AAV4T4U5_9ARAC</name>
<gene>
    <name evidence="1" type="ORF">CDAR_489221</name>
</gene>
<sequence>MRSPRKKADRFACIAFWKFHKGGLSTCFFLSFKRTRVEPKWTRSHDSENPTTGDFHFLNRETLDNYSAELLQERSSNNIEDGWQNTLT</sequence>
<dbReference type="AlphaFoldDB" id="A0AAV4T4U5"/>
<evidence type="ECO:0000313" key="1">
    <source>
        <dbReference type="EMBL" id="GIY38913.1"/>
    </source>
</evidence>
<proteinExistence type="predicted"/>
<dbReference type="EMBL" id="BPLQ01008688">
    <property type="protein sequence ID" value="GIY38913.1"/>
    <property type="molecule type" value="Genomic_DNA"/>
</dbReference>